<dbReference type="Pfam" id="PF04290">
    <property type="entry name" value="DctQ"/>
    <property type="match status" value="1"/>
</dbReference>
<evidence type="ECO:0000256" key="3">
    <source>
        <dbReference type="ARBA" id="ARBA00022475"/>
    </source>
</evidence>
<dbReference type="AlphaFoldDB" id="A0A1K2HYN4"/>
<proteinExistence type="inferred from homology"/>
<keyword evidence="2 9" id="KW-0813">Transport</keyword>
<evidence type="ECO:0000256" key="9">
    <source>
        <dbReference type="RuleBase" id="RU369079"/>
    </source>
</evidence>
<feature type="domain" description="Tripartite ATP-independent periplasmic transporters DctQ component" evidence="10">
    <location>
        <begin position="26"/>
        <end position="156"/>
    </location>
</feature>
<feature type="transmembrane region" description="Helical" evidence="9">
    <location>
        <begin position="88"/>
        <end position="110"/>
    </location>
</feature>
<keyword evidence="6 9" id="KW-1133">Transmembrane helix</keyword>
<evidence type="ECO:0000259" key="10">
    <source>
        <dbReference type="Pfam" id="PF04290"/>
    </source>
</evidence>
<evidence type="ECO:0000256" key="8">
    <source>
        <dbReference type="ARBA" id="ARBA00038436"/>
    </source>
</evidence>
<protein>
    <recommendedName>
        <fullName evidence="9">TRAP transporter small permease protein</fullName>
    </recommendedName>
</protein>
<dbReference type="InterPro" id="IPR055348">
    <property type="entry name" value="DctQ"/>
</dbReference>
<dbReference type="GO" id="GO:0022857">
    <property type="term" value="F:transmembrane transporter activity"/>
    <property type="evidence" value="ECO:0007669"/>
    <property type="project" value="UniProtKB-UniRule"/>
</dbReference>
<evidence type="ECO:0000256" key="1">
    <source>
        <dbReference type="ARBA" id="ARBA00004429"/>
    </source>
</evidence>
<comment type="subcellular location">
    <subcellularLocation>
        <location evidence="1 9">Cell inner membrane</location>
        <topology evidence="1 9">Multi-pass membrane protein</topology>
    </subcellularLocation>
</comment>
<name>A0A1K2HYN4_9HYPH</name>
<keyword evidence="5 9" id="KW-0812">Transmembrane</keyword>
<reference evidence="11 12" key="1">
    <citation type="submission" date="2016-11" db="EMBL/GenBank/DDBJ databases">
        <authorList>
            <person name="Jaros S."/>
            <person name="Januszkiewicz K."/>
            <person name="Wedrychowicz H."/>
        </authorList>
    </citation>
    <scope>NUCLEOTIDE SEQUENCE [LARGE SCALE GENOMIC DNA]</scope>
    <source>
        <strain evidence="11 12">ATCC 23634</strain>
    </source>
</reference>
<feature type="transmembrane region" description="Helical" evidence="9">
    <location>
        <begin position="12"/>
        <end position="38"/>
    </location>
</feature>
<evidence type="ECO:0000313" key="12">
    <source>
        <dbReference type="Proteomes" id="UP000183447"/>
    </source>
</evidence>
<dbReference type="RefSeq" id="WP_072343152.1">
    <property type="nucleotide sequence ID" value="NZ_FPKU01000002.1"/>
</dbReference>
<dbReference type="GO" id="GO:0015740">
    <property type="term" value="P:C4-dicarboxylate transport"/>
    <property type="evidence" value="ECO:0007669"/>
    <property type="project" value="TreeGrafter"/>
</dbReference>
<dbReference type="EMBL" id="FPKU01000002">
    <property type="protein sequence ID" value="SFZ85134.1"/>
    <property type="molecule type" value="Genomic_DNA"/>
</dbReference>
<evidence type="ECO:0000256" key="5">
    <source>
        <dbReference type="ARBA" id="ARBA00022692"/>
    </source>
</evidence>
<keyword evidence="4 9" id="KW-0997">Cell inner membrane</keyword>
<dbReference type="Proteomes" id="UP000183447">
    <property type="component" value="Unassembled WGS sequence"/>
</dbReference>
<feature type="transmembrane region" description="Helical" evidence="9">
    <location>
        <begin position="130"/>
        <end position="152"/>
    </location>
</feature>
<evidence type="ECO:0000256" key="7">
    <source>
        <dbReference type="ARBA" id="ARBA00023136"/>
    </source>
</evidence>
<evidence type="ECO:0000256" key="2">
    <source>
        <dbReference type="ARBA" id="ARBA00022448"/>
    </source>
</evidence>
<comment type="function">
    <text evidence="9">Part of the tripartite ATP-independent periplasmic (TRAP) transport system.</text>
</comment>
<dbReference type="PANTHER" id="PTHR35011:SF11">
    <property type="entry name" value="TRAP TRANSPORTER SMALL PERMEASE PROTEIN"/>
    <property type="match status" value="1"/>
</dbReference>
<evidence type="ECO:0000256" key="4">
    <source>
        <dbReference type="ARBA" id="ARBA00022519"/>
    </source>
</evidence>
<keyword evidence="3" id="KW-1003">Cell membrane</keyword>
<dbReference type="GO" id="GO:0005886">
    <property type="term" value="C:plasma membrane"/>
    <property type="evidence" value="ECO:0007669"/>
    <property type="project" value="UniProtKB-SubCell"/>
</dbReference>
<evidence type="ECO:0000256" key="6">
    <source>
        <dbReference type="ARBA" id="ARBA00022989"/>
    </source>
</evidence>
<dbReference type="PANTHER" id="PTHR35011">
    <property type="entry name" value="2,3-DIKETO-L-GULONATE TRAP TRANSPORTER SMALL PERMEASE PROTEIN YIAM"/>
    <property type="match status" value="1"/>
</dbReference>
<dbReference type="OrthoDB" id="7843639at2"/>
<comment type="subunit">
    <text evidence="9">The complex comprises the extracytoplasmic solute receptor protein and the two transmembrane proteins.</text>
</comment>
<accession>A0A1K2HYN4</accession>
<organism evidence="11 12">
    <name type="scientific">Devosia enhydra</name>
    <dbReference type="NCBI Taxonomy" id="665118"/>
    <lineage>
        <taxon>Bacteria</taxon>
        <taxon>Pseudomonadati</taxon>
        <taxon>Pseudomonadota</taxon>
        <taxon>Alphaproteobacteria</taxon>
        <taxon>Hyphomicrobiales</taxon>
        <taxon>Devosiaceae</taxon>
        <taxon>Devosia</taxon>
    </lineage>
</organism>
<feature type="transmembrane region" description="Helical" evidence="9">
    <location>
        <begin position="50"/>
        <end position="67"/>
    </location>
</feature>
<dbReference type="InterPro" id="IPR007387">
    <property type="entry name" value="TRAP_DctQ"/>
</dbReference>
<gene>
    <name evidence="11" type="ORF">SAMN02983003_2404</name>
</gene>
<evidence type="ECO:0000313" key="11">
    <source>
        <dbReference type="EMBL" id="SFZ85134.1"/>
    </source>
</evidence>
<keyword evidence="7 9" id="KW-0472">Membrane</keyword>
<dbReference type="STRING" id="665118.SAMN02983003_2404"/>
<sequence>MRLFFKFADALLALAKLMTILIMAGMTISVLIGVFFRYVIPLPMAWPPEAARFMMVAVTMFASSIAIRQLEHVGITIIVDALPRALRTGLYLLGMALTAAFLVVFIAFSYRLTFEMGPRQISSSLGLSMVAAYVAMPLGGVMMLVQLVAATIEAMRRARAGQSPFVAGSGIS</sequence>
<comment type="similarity">
    <text evidence="8 9">Belongs to the TRAP transporter small permease family.</text>
</comment>
<keyword evidence="12" id="KW-1185">Reference proteome</keyword>